<evidence type="ECO:0008006" key="5">
    <source>
        <dbReference type="Google" id="ProtNLM"/>
    </source>
</evidence>
<dbReference type="SMART" id="SM00671">
    <property type="entry name" value="SEL1"/>
    <property type="match status" value="7"/>
</dbReference>
<feature type="compositionally biased region" description="Low complexity" evidence="2">
    <location>
        <begin position="133"/>
        <end position="156"/>
    </location>
</feature>
<dbReference type="SUPFAM" id="SSF81901">
    <property type="entry name" value="HCP-like"/>
    <property type="match status" value="1"/>
</dbReference>
<dbReference type="InterPro" id="IPR051726">
    <property type="entry name" value="Chitin_Synth_Reg"/>
</dbReference>
<keyword evidence="1" id="KW-0677">Repeat</keyword>
<keyword evidence="4" id="KW-1185">Reference proteome</keyword>
<dbReference type="Proteomes" id="UP000703661">
    <property type="component" value="Unassembled WGS sequence"/>
</dbReference>
<accession>A0A9P6MWI5</accession>
<proteinExistence type="predicted"/>
<feature type="region of interest" description="Disordered" evidence="2">
    <location>
        <begin position="1"/>
        <end position="78"/>
    </location>
</feature>
<reference evidence="3" key="1">
    <citation type="journal article" date="2020" name="Fungal Divers.">
        <title>Resolving the Mortierellaceae phylogeny through synthesis of multi-gene phylogenetics and phylogenomics.</title>
        <authorList>
            <person name="Vandepol N."/>
            <person name="Liber J."/>
            <person name="Desiro A."/>
            <person name="Na H."/>
            <person name="Kennedy M."/>
            <person name="Barry K."/>
            <person name="Grigoriev I.V."/>
            <person name="Miller A.N."/>
            <person name="O'Donnell K."/>
            <person name="Stajich J.E."/>
            <person name="Bonito G."/>
        </authorList>
    </citation>
    <scope>NUCLEOTIDE SEQUENCE</scope>
    <source>
        <strain evidence="3">NRRL 2769</strain>
    </source>
</reference>
<gene>
    <name evidence="3" type="ORF">BGZ80_009289</name>
</gene>
<dbReference type="PANTHER" id="PTHR46430:SF2">
    <property type="entry name" value="CHITIN SYNTHASE REGULATORY FACTOR 4"/>
    <property type="match status" value="1"/>
</dbReference>
<evidence type="ECO:0000313" key="4">
    <source>
        <dbReference type="Proteomes" id="UP000703661"/>
    </source>
</evidence>
<comment type="caution">
    <text evidence="3">The sequence shown here is derived from an EMBL/GenBank/DDBJ whole genome shotgun (WGS) entry which is preliminary data.</text>
</comment>
<name>A0A9P6MWI5_9FUNG</name>
<protein>
    <recommendedName>
        <fullName evidence="5">Chitin synthase activator</fullName>
    </recommendedName>
</protein>
<dbReference type="Pfam" id="PF08238">
    <property type="entry name" value="Sel1"/>
    <property type="match status" value="7"/>
</dbReference>
<feature type="region of interest" description="Disordered" evidence="2">
    <location>
        <begin position="131"/>
        <end position="180"/>
    </location>
</feature>
<dbReference type="PANTHER" id="PTHR46430">
    <property type="entry name" value="PROTEIN SKT5-RELATED"/>
    <property type="match status" value="1"/>
</dbReference>
<evidence type="ECO:0000256" key="2">
    <source>
        <dbReference type="SAM" id="MobiDB-lite"/>
    </source>
</evidence>
<evidence type="ECO:0000313" key="3">
    <source>
        <dbReference type="EMBL" id="KAG0016357.1"/>
    </source>
</evidence>
<dbReference type="Gene3D" id="1.25.40.10">
    <property type="entry name" value="Tetratricopeptide repeat domain"/>
    <property type="match status" value="2"/>
</dbReference>
<dbReference type="AlphaFoldDB" id="A0A9P6MWI5"/>
<dbReference type="EMBL" id="JAAAID010000540">
    <property type="protein sequence ID" value="KAG0016357.1"/>
    <property type="molecule type" value="Genomic_DNA"/>
</dbReference>
<organism evidence="3 4">
    <name type="scientific">Entomortierella chlamydospora</name>
    <dbReference type="NCBI Taxonomy" id="101097"/>
    <lineage>
        <taxon>Eukaryota</taxon>
        <taxon>Fungi</taxon>
        <taxon>Fungi incertae sedis</taxon>
        <taxon>Mucoromycota</taxon>
        <taxon>Mortierellomycotina</taxon>
        <taxon>Mortierellomycetes</taxon>
        <taxon>Mortierellales</taxon>
        <taxon>Mortierellaceae</taxon>
        <taxon>Entomortierella</taxon>
    </lineage>
</organism>
<evidence type="ECO:0000256" key="1">
    <source>
        <dbReference type="ARBA" id="ARBA00022737"/>
    </source>
</evidence>
<dbReference type="InterPro" id="IPR006597">
    <property type="entry name" value="Sel1-like"/>
</dbReference>
<feature type="compositionally biased region" description="Low complexity" evidence="2">
    <location>
        <begin position="7"/>
        <end position="25"/>
    </location>
</feature>
<sequence length="507" mass="55325">MGPVDPGNPGMVSNINNNNMTVPNNRHMNRRSWSPNTTDPLEASTPGNSYGFRTPPRRPDGSPGPGHRSGTHSKQSSVATSISLLNDTAVVAKYREAAIKTNDTTLQLSYAKYLLEIGEPSQTYSLAVLNGEQQQPPSSSGSVSPTSSGPGGQPISAQSNSSNPMTPMGPTDAETPESLMGKRQLTQEAVYWIDRLAKEGQPEAQYIRGIWYEEGLYGTKKSADKALKFFQSSSKGDFTPAHYKVGYLCEKKKDNNKAIVLYKKAATHNDVSANYRLAMAYLNGELGQSKNMKTGLQYLKRAAGFATRESPMPAYVLGQILAREYTKLNIPDDVAFPDDGEALEWYKKAAELGYGPANFKLGACYEFGTLGCNVDPFLSVRHYERAVLAGDSNGEAEMGLSGWYLSGAENCFEADDSLAYKYALKAAEKGLAKAQYALGYYHEVGISVPIDLSVAMDYYKKAAANGDKDAIARLSDKNRFDRNTLRKSMKKIKQAGRSTKEQTCAIM</sequence>
<dbReference type="InterPro" id="IPR011990">
    <property type="entry name" value="TPR-like_helical_dom_sf"/>
</dbReference>